<evidence type="ECO:0000256" key="2">
    <source>
        <dbReference type="ARBA" id="ARBA00004556"/>
    </source>
</evidence>
<evidence type="ECO:0000259" key="11">
    <source>
        <dbReference type="Pfam" id="PF15715"/>
    </source>
</evidence>
<evidence type="ECO:0000256" key="5">
    <source>
        <dbReference type="ARBA" id="ARBA00022763"/>
    </source>
</evidence>
<evidence type="ECO:0000256" key="9">
    <source>
        <dbReference type="ARBA" id="ARBA00031186"/>
    </source>
</evidence>
<feature type="compositionally biased region" description="Basic and acidic residues" evidence="10">
    <location>
        <begin position="189"/>
        <end position="198"/>
    </location>
</feature>
<keyword evidence="4" id="KW-0963">Cytoplasm</keyword>
<feature type="domain" description="PCNA-associated factor histone-like" evidence="11">
    <location>
        <begin position="97"/>
        <end position="210"/>
    </location>
</feature>
<feature type="region of interest" description="Disordered" evidence="10">
    <location>
        <begin position="82"/>
        <end position="120"/>
    </location>
</feature>
<dbReference type="Proteomes" id="UP001153292">
    <property type="component" value="Chromosome 27"/>
</dbReference>
<dbReference type="InterPro" id="IPR031444">
    <property type="entry name" value="PCNA-AF_dom"/>
</dbReference>
<evidence type="ECO:0000256" key="3">
    <source>
        <dbReference type="ARBA" id="ARBA00013777"/>
    </source>
</evidence>
<sequence>MARTKASVGAKRTLQTYIPEVTADKAYHQGRAAKPDAVWLLQLQVMLSLEVNSINYLIYKILVSQYLKKMLRHTSLKGPQIVGRREHVRGQRIPLANSSSDRSAKGGSGGGNSVCPRETPKWQKPITNFFICKDKSVESEEESNDKVEAGSSKSKPKRNVIESDEESEQVVPTNNVLDETLELEPLTGEDSHKIEEYYSKNSKGKGKGKKTKDKENMDCNVEKRKSKRDLEDDTLSEESTHVSKKIKV</sequence>
<evidence type="ECO:0000313" key="13">
    <source>
        <dbReference type="Proteomes" id="UP001153292"/>
    </source>
</evidence>
<keyword evidence="6" id="KW-0234">DNA repair</keyword>
<organism evidence="12 13">
    <name type="scientific">Chilo suppressalis</name>
    <name type="common">Asiatic rice borer moth</name>
    <dbReference type="NCBI Taxonomy" id="168631"/>
    <lineage>
        <taxon>Eukaryota</taxon>
        <taxon>Metazoa</taxon>
        <taxon>Ecdysozoa</taxon>
        <taxon>Arthropoda</taxon>
        <taxon>Hexapoda</taxon>
        <taxon>Insecta</taxon>
        <taxon>Pterygota</taxon>
        <taxon>Neoptera</taxon>
        <taxon>Endopterygota</taxon>
        <taxon>Lepidoptera</taxon>
        <taxon>Glossata</taxon>
        <taxon>Ditrysia</taxon>
        <taxon>Pyraloidea</taxon>
        <taxon>Crambidae</taxon>
        <taxon>Crambinae</taxon>
        <taxon>Chilo</taxon>
    </lineage>
</organism>
<feature type="compositionally biased region" description="Basic residues" evidence="10">
    <location>
        <begin position="202"/>
        <end position="211"/>
    </location>
</feature>
<accession>A0ABN8BCH1</accession>
<gene>
    <name evidence="12" type="ORF">CHILSU_LOCUS7307</name>
</gene>
<protein>
    <recommendedName>
        <fullName evidence="3">PCNA-associated factor</fullName>
    </recommendedName>
    <alternativeName>
        <fullName evidence="8">PCNA-associated factor of 15 kDa</fullName>
    </alternativeName>
    <alternativeName>
        <fullName evidence="9">PCNA-clamp-associated factor</fullName>
    </alternativeName>
</protein>
<dbReference type="PANTHER" id="PTHR15679:SF8">
    <property type="entry name" value="PCNA-ASSOCIATED FACTOR"/>
    <property type="match status" value="1"/>
</dbReference>
<comment type="subcellular location">
    <subcellularLocation>
        <location evidence="2">Cytoplasm</location>
        <location evidence="2">Perinuclear region</location>
    </subcellularLocation>
    <subcellularLocation>
        <location evidence="1">Nucleus</location>
    </subcellularLocation>
</comment>
<evidence type="ECO:0000256" key="8">
    <source>
        <dbReference type="ARBA" id="ARBA00030014"/>
    </source>
</evidence>
<evidence type="ECO:0000256" key="7">
    <source>
        <dbReference type="ARBA" id="ARBA00023242"/>
    </source>
</evidence>
<reference evidence="12" key="1">
    <citation type="submission" date="2021-12" db="EMBL/GenBank/DDBJ databases">
        <authorList>
            <person name="King R."/>
        </authorList>
    </citation>
    <scope>NUCLEOTIDE SEQUENCE</scope>
</reference>
<evidence type="ECO:0000256" key="10">
    <source>
        <dbReference type="SAM" id="MobiDB-lite"/>
    </source>
</evidence>
<feature type="compositionally biased region" description="Basic and acidic residues" evidence="10">
    <location>
        <begin position="212"/>
        <end position="223"/>
    </location>
</feature>
<evidence type="ECO:0000256" key="6">
    <source>
        <dbReference type="ARBA" id="ARBA00023204"/>
    </source>
</evidence>
<dbReference type="PANTHER" id="PTHR15679">
    <property type="entry name" value="PCNA-ASSOCIATED FACTOR"/>
    <property type="match status" value="1"/>
</dbReference>
<name>A0ABN8BCH1_CHISP</name>
<evidence type="ECO:0000256" key="1">
    <source>
        <dbReference type="ARBA" id="ARBA00004123"/>
    </source>
</evidence>
<evidence type="ECO:0000313" key="12">
    <source>
        <dbReference type="EMBL" id="CAH0404008.1"/>
    </source>
</evidence>
<dbReference type="Pfam" id="PF15715">
    <property type="entry name" value="PAF"/>
    <property type="match status" value="1"/>
</dbReference>
<dbReference type="EMBL" id="OU963920">
    <property type="protein sequence ID" value="CAH0404008.1"/>
    <property type="molecule type" value="Genomic_DNA"/>
</dbReference>
<keyword evidence="13" id="KW-1185">Reference proteome</keyword>
<keyword evidence="7" id="KW-0539">Nucleus</keyword>
<evidence type="ECO:0000256" key="4">
    <source>
        <dbReference type="ARBA" id="ARBA00022490"/>
    </source>
</evidence>
<dbReference type="InterPro" id="IPR040444">
    <property type="entry name" value="PCNA-AF"/>
</dbReference>
<feature type="region of interest" description="Disordered" evidence="10">
    <location>
        <begin position="140"/>
        <end position="248"/>
    </location>
</feature>
<keyword evidence="5" id="KW-0227">DNA damage</keyword>
<proteinExistence type="predicted"/>